<evidence type="ECO:0000259" key="2">
    <source>
        <dbReference type="Pfam" id="PF03412"/>
    </source>
</evidence>
<sequence>MALYFNLWLLTMDENNKKTLELISIIIRLNNKININEYNKEITQNDNFVDCTKKIQQMYQIIIKEKRCHKKELSRLILPAIIYDNVPYILASYNDEQVLIQSAGNKPPEIWQKQDFLQRWNGNWLKINQKQSHFDIRWFVPEFLKHKQIFIEILFFSFVLLINIFSDNTF</sequence>
<dbReference type="InterPro" id="IPR005074">
    <property type="entry name" value="Peptidase_C39"/>
</dbReference>
<accession>D2U0C4</accession>
<dbReference type="EMBL" id="FN545207">
    <property type="protein sequence ID" value="CBA73741.1"/>
    <property type="molecule type" value="Genomic_DNA"/>
</dbReference>
<feature type="domain" description="Peptidase C39" evidence="2">
    <location>
        <begin position="28"/>
        <end position="131"/>
    </location>
</feature>
<gene>
    <name evidence="3" type="primary">rtxB</name>
    <name evidence="3" type="ORF">ARN_19400</name>
    <name evidence="4" type="ORF">ArsFIN_12060</name>
</gene>
<protein>
    <submittedName>
        <fullName evidence="3">RTX toxin ABC transporter protein RtxB</fullName>
    </submittedName>
</protein>
<feature type="transmembrane region" description="Helical" evidence="1">
    <location>
        <begin position="149"/>
        <end position="166"/>
    </location>
</feature>
<proteinExistence type="predicted"/>
<dbReference type="GO" id="GO:0016020">
    <property type="term" value="C:membrane"/>
    <property type="evidence" value="ECO:0007669"/>
    <property type="project" value="InterPro"/>
</dbReference>
<name>D2U0C4_9GAMM</name>
<dbReference type="Proteomes" id="UP000295134">
    <property type="component" value="Chromosome"/>
</dbReference>
<reference evidence="4 5" key="2">
    <citation type="submission" date="2019-03" db="EMBL/GenBank/DDBJ databases">
        <title>Long-read sequencing reveals hyperdense prophage content in a complex bacterial symbiont genome.</title>
        <authorList>
            <person name="Frost C.L."/>
            <person name="Siozios S."/>
            <person name="Nadal-Jimenez P."/>
            <person name="Brockhurst M.A."/>
            <person name="King K.C."/>
            <person name="Darby A.C."/>
            <person name="Hurst G.D.D."/>
        </authorList>
    </citation>
    <scope>NUCLEOTIDE SEQUENCE [LARGE SCALE GENOMIC DNA]</scope>
    <source>
        <strain evidence="4 5">FIN</strain>
    </source>
</reference>
<dbReference type="GO" id="GO:0006508">
    <property type="term" value="P:proteolysis"/>
    <property type="evidence" value="ECO:0007669"/>
    <property type="project" value="InterPro"/>
</dbReference>
<dbReference type="Pfam" id="PF03412">
    <property type="entry name" value="Peptidase_C39"/>
    <property type="match status" value="1"/>
</dbReference>
<reference evidence="3" key="1">
    <citation type="journal article" date="2010" name="Insect Mol. Biol.">
        <title>The draft genome sequence of Arsenophonus nasoniae, son-killer bacterium of Nasonia vitripennis, reveals genes associated with virulence and symbiosis.</title>
        <authorList>
            <person name="Wilkes T."/>
            <person name="Darby A.C."/>
            <person name="Choi J."/>
            <person name="Colborne J.K."/>
            <person name="Werren J.H."/>
            <person name="Hurst G.D.D."/>
        </authorList>
    </citation>
    <scope>NUCLEOTIDE SEQUENCE</scope>
</reference>
<organism evidence="3">
    <name type="scientific">Arsenophonus nasoniae</name>
    <name type="common">son-killer infecting Nasonia vitripennis</name>
    <dbReference type="NCBI Taxonomy" id="638"/>
    <lineage>
        <taxon>Bacteria</taxon>
        <taxon>Pseudomonadati</taxon>
        <taxon>Pseudomonadota</taxon>
        <taxon>Gammaproteobacteria</taxon>
        <taxon>Enterobacterales</taxon>
        <taxon>Morganellaceae</taxon>
        <taxon>Arsenophonus</taxon>
    </lineage>
</organism>
<dbReference type="AlphaFoldDB" id="D2U0C4"/>
<keyword evidence="1" id="KW-0472">Membrane</keyword>
<evidence type="ECO:0000313" key="5">
    <source>
        <dbReference type="Proteomes" id="UP000295134"/>
    </source>
</evidence>
<keyword evidence="1" id="KW-0812">Transmembrane</keyword>
<evidence type="ECO:0000313" key="4">
    <source>
        <dbReference type="EMBL" id="QBY42648.1"/>
    </source>
</evidence>
<dbReference type="GO" id="GO:0008233">
    <property type="term" value="F:peptidase activity"/>
    <property type="evidence" value="ECO:0007669"/>
    <property type="project" value="InterPro"/>
</dbReference>
<dbReference type="EMBL" id="CP038613">
    <property type="protein sequence ID" value="QBY42648.1"/>
    <property type="molecule type" value="Genomic_DNA"/>
</dbReference>
<dbReference type="KEGG" id="ans:ArsFIN_12060"/>
<keyword evidence="1" id="KW-1133">Transmembrane helix</keyword>
<dbReference type="Gene3D" id="3.90.70.10">
    <property type="entry name" value="Cysteine proteinases"/>
    <property type="match status" value="1"/>
</dbReference>
<evidence type="ECO:0000256" key="1">
    <source>
        <dbReference type="SAM" id="Phobius"/>
    </source>
</evidence>
<dbReference type="GO" id="GO:0005524">
    <property type="term" value="F:ATP binding"/>
    <property type="evidence" value="ECO:0007669"/>
    <property type="project" value="InterPro"/>
</dbReference>
<evidence type="ECO:0000313" key="3">
    <source>
        <dbReference type="EMBL" id="CBA73741.1"/>
    </source>
</evidence>